<protein>
    <submittedName>
        <fullName evidence="1">Uncharacterized protein</fullName>
    </submittedName>
</protein>
<dbReference type="EMBL" id="CABEHT010000001">
    <property type="protein sequence ID" value="VTS13225.1"/>
    <property type="molecule type" value="Genomic_DNA"/>
</dbReference>
<sequence length="60" mass="6762">MNLSEAFSQIDAMGLNSPKINPSEMTDEELSHLRFTTFSKEDEEVIMTELKKRGLALSSI</sequence>
<name>A0A4U9XKA6_9STRE</name>
<evidence type="ECO:0000313" key="1">
    <source>
        <dbReference type="EMBL" id="VTS13225.1"/>
    </source>
</evidence>
<dbReference type="RefSeq" id="WP_077323252.1">
    <property type="nucleotide sequence ID" value="NZ_CABEHT010000001.1"/>
</dbReference>
<dbReference type="Proteomes" id="UP000394068">
    <property type="component" value="Unassembled WGS sequence"/>
</dbReference>
<gene>
    <name evidence="1" type="ORF">NCTC5386_00900</name>
</gene>
<dbReference type="AlphaFoldDB" id="A0A4U9XKA6"/>
<accession>A0A4U9XKA6</accession>
<evidence type="ECO:0000313" key="2">
    <source>
        <dbReference type="Proteomes" id="UP000394068"/>
    </source>
</evidence>
<reference evidence="1 2" key="1">
    <citation type="submission" date="2019-05" db="EMBL/GenBank/DDBJ databases">
        <authorList>
            <consortium name="Pathogen Informatics"/>
        </authorList>
    </citation>
    <scope>NUCLEOTIDE SEQUENCE [LARGE SCALE GENOMIC DNA]</scope>
    <source>
        <strain evidence="1 2">NCTC5386</strain>
    </source>
</reference>
<proteinExistence type="predicted"/>
<organism evidence="1 2">
    <name type="scientific">Streptococcus pseudoporcinus</name>
    <dbReference type="NCBI Taxonomy" id="361101"/>
    <lineage>
        <taxon>Bacteria</taxon>
        <taxon>Bacillati</taxon>
        <taxon>Bacillota</taxon>
        <taxon>Bacilli</taxon>
        <taxon>Lactobacillales</taxon>
        <taxon>Streptococcaceae</taxon>
        <taxon>Streptococcus</taxon>
    </lineage>
</organism>